<evidence type="ECO:0000256" key="1">
    <source>
        <dbReference type="SAM" id="MobiDB-lite"/>
    </source>
</evidence>
<dbReference type="VEuPathDB" id="FungiDB:LEMA_uP001190.1"/>
<organism evidence="2 3">
    <name type="scientific">Leptosphaeria maculans (strain JN3 / isolate v23.1.3 / race Av1-4-5-6-7-8)</name>
    <name type="common">Blackleg fungus</name>
    <name type="synonym">Phoma lingam</name>
    <dbReference type="NCBI Taxonomy" id="985895"/>
    <lineage>
        <taxon>Eukaryota</taxon>
        <taxon>Fungi</taxon>
        <taxon>Dikarya</taxon>
        <taxon>Ascomycota</taxon>
        <taxon>Pezizomycotina</taxon>
        <taxon>Dothideomycetes</taxon>
        <taxon>Pleosporomycetidae</taxon>
        <taxon>Pleosporales</taxon>
        <taxon>Pleosporineae</taxon>
        <taxon>Leptosphaeriaceae</taxon>
        <taxon>Plenodomus</taxon>
        <taxon>Plenodomus lingam/Leptosphaeria maculans species complex</taxon>
    </lineage>
</organism>
<reference evidence="3" key="1">
    <citation type="journal article" date="2011" name="Nat. Commun.">
        <title>Effector diversification within compartments of the Leptosphaeria maculans genome affected by Repeat-Induced Point mutations.</title>
        <authorList>
            <person name="Rouxel T."/>
            <person name="Grandaubert J."/>
            <person name="Hane J.K."/>
            <person name="Hoede C."/>
            <person name="van de Wouw A.P."/>
            <person name="Couloux A."/>
            <person name="Dominguez V."/>
            <person name="Anthouard V."/>
            <person name="Bally P."/>
            <person name="Bourras S."/>
            <person name="Cozijnsen A.J."/>
            <person name="Ciuffetti L.M."/>
            <person name="Degrave A."/>
            <person name="Dilmaghani A."/>
            <person name="Duret L."/>
            <person name="Fudal I."/>
            <person name="Goodwin S.B."/>
            <person name="Gout L."/>
            <person name="Glaser N."/>
            <person name="Linglin J."/>
            <person name="Kema G.H.J."/>
            <person name="Lapalu N."/>
            <person name="Lawrence C.B."/>
            <person name="May K."/>
            <person name="Meyer M."/>
            <person name="Ollivier B."/>
            <person name="Poulain J."/>
            <person name="Schoch C.L."/>
            <person name="Simon A."/>
            <person name="Spatafora J.W."/>
            <person name="Stachowiak A."/>
            <person name="Turgeon B.G."/>
            <person name="Tyler B.M."/>
            <person name="Vincent D."/>
            <person name="Weissenbach J."/>
            <person name="Amselem J."/>
            <person name="Quesneville H."/>
            <person name="Oliver R.P."/>
            <person name="Wincker P."/>
            <person name="Balesdent M.-H."/>
            <person name="Howlett B.J."/>
        </authorList>
    </citation>
    <scope>NUCLEOTIDE SEQUENCE [LARGE SCALE GENOMIC DNA]</scope>
    <source>
        <strain evidence="3">JN3 / isolate v23.1.3 / race Av1-4-5-6-7-8</strain>
    </source>
</reference>
<keyword evidence="3" id="KW-1185">Reference proteome</keyword>
<sequence length="40" mass="4586">MVMISGAGRQRYLDQQSGNEDQTPKYREDQSDSSRKKHSA</sequence>
<dbReference type="AlphaFoldDB" id="E5ADP3"/>
<protein>
    <submittedName>
        <fullName evidence="2">Predicted protein</fullName>
    </submittedName>
</protein>
<dbReference type="Proteomes" id="UP000002668">
    <property type="component" value="Genome"/>
</dbReference>
<feature type="region of interest" description="Disordered" evidence="1">
    <location>
        <begin position="1"/>
        <end position="40"/>
    </location>
</feature>
<dbReference type="HOGENOM" id="CLU_3299543_0_0_1"/>
<dbReference type="EMBL" id="FP929139">
    <property type="protein sequence ID" value="CBY01332.1"/>
    <property type="molecule type" value="Genomic_DNA"/>
</dbReference>
<evidence type="ECO:0000313" key="3">
    <source>
        <dbReference type="Proteomes" id="UP000002668"/>
    </source>
</evidence>
<feature type="compositionally biased region" description="Basic and acidic residues" evidence="1">
    <location>
        <begin position="22"/>
        <end position="34"/>
    </location>
</feature>
<accession>E5ADP3</accession>
<proteinExistence type="predicted"/>
<dbReference type="InParanoid" id="E5ADP3"/>
<evidence type="ECO:0000313" key="2">
    <source>
        <dbReference type="EMBL" id="CBY01332.1"/>
    </source>
</evidence>
<gene>
    <name evidence="2" type="ORF">LEMA_uP001190.1</name>
</gene>
<name>E5ADP3_LEPMJ</name>